<dbReference type="PANTHER" id="PTHR20981">
    <property type="entry name" value="60S RIBOSOMAL PROTEIN L21"/>
    <property type="match status" value="1"/>
</dbReference>
<sequence>MFAGPFRKHEVVPSTADVRTYKQGDTADIREPALFKQEHPICIPKTKPRGSTECPACCWHCRQQTVKGKILAQRINIRVEHIQHKSQESFLTRVKENDQTKEEAKESGTWSELKRQPAPGRAVLWGPGERGLGRWDGSL</sequence>
<name>A0ABM5DMA5_VICPA</name>
<dbReference type="InterPro" id="IPR036948">
    <property type="entry name" value="Ribosomal_eL21_sf"/>
</dbReference>
<accession>A0ABM5DMA5</accession>
<evidence type="ECO:0000313" key="5">
    <source>
        <dbReference type="RefSeq" id="XP_072822039.1"/>
    </source>
</evidence>
<evidence type="ECO:0000256" key="1">
    <source>
        <dbReference type="ARBA" id="ARBA00022980"/>
    </source>
</evidence>
<dbReference type="RefSeq" id="XP_072822039.1">
    <property type="nucleotide sequence ID" value="XM_072965938.1"/>
</dbReference>
<evidence type="ECO:0000256" key="3">
    <source>
        <dbReference type="SAM" id="MobiDB-lite"/>
    </source>
</evidence>
<reference evidence="5" key="1">
    <citation type="submission" date="2025-08" db="UniProtKB">
        <authorList>
            <consortium name="RefSeq"/>
        </authorList>
    </citation>
    <scope>IDENTIFICATION</scope>
</reference>
<keyword evidence="2" id="KW-0687">Ribonucleoprotein</keyword>
<keyword evidence="4" id="KW-1185">Reference proteome</keyword>
<evidence type="ECO:0000313" key="4">
    <source>
        <dbReference type="Proteomes" id="UP001652581"/>
    </source>
</evidence>
<protein>
    <submittedName>
        <fullName evidence="5">Large ribosomal subunit protein eL21-like</fullName>
    </submittedName>
</protein>
<dbReference type="GeneID" id="107034383"/>
<dbReference type="InterPro" id="IPR001147">
    <property type="entry name" value="Ribosomal_eL21"/>
</dbReference>
<feature type="region of interest" description="Disordered" evidence="3">
    <location>
        <begin position="93"/>
        <end position="139"/>
    </location>
</feature>
<gene>
    <name evidence="5" type="primary">LOC107034383</name>
</gene>
<feature type="compositionally biased region" description="Basic and acidic residues" evidence="3">
    <location>
        <begin position="93"/>
        <end position="106"/>
    </location>
</feature>
<organism evidence="4 5">
    <name type="scientific">Vicugna pacos</name>
    <name type="common">Alpaca</name>
    <name type="synonym">Lama pacos</name>
    <dbReference type="NCBI Taxonomy" id="30538"/>
    <lineage>
        <taxon>Eukaryota</taxon>
        <taxon>Metazoa</taxon>
        <taxon>Chordata</taxon>
        <taxon>Craniata</taxon>
        <taxon>Vertebrata</taxon>
        <taxon>Euteleostomi</taxon>
        <taxon>Mammalia</taxon>
        <taxon>Eutheria</taxon>
        <taxon>Laurasiatheria</taxon>
        <taxon>Artiodactyla</taxon>
        <taxon>Tylopoda</taxon>
        <taxon>Camelidae</taxon>
        <taxon>Vicugna</taxon>
    </lineage>
</organism>
<proteinExistence type="predicted"/>
<keyword evidence="1" id="KW-0689">Ribosomal protein</keyword>
<dbReference type="Proteomes" id="UP001652581">
    <property type="component" value="Chromosome 8"/>
</dbReference>
<dbReference type="Gene3D" id="2.30.30.70">
    <property type="entry name" value="Ribosomal protein L21"/>
    <property type="match status" value="1"/>
</dbReference>
<evidence type="ECO:0000256" key="2">
    <source>
        <dbReference type="ARBA" id="ARBA00023274"/>
    </source>
</evidence>
<dbReference type="Pfam" id="PF01157">
    <property type="entry name" value="Ribosomal_L21e"/>
    <property type="match status" value="1"/>
</dbReference>
<dbReference type="Gene3D" id="6.10.250.3260">
    <property type="match status" value="1"/>
</dbReference>